<organism evidence="1">
    <name type="scientific">Planktothricoides raciborskii GIHE-MW2</name>
    <dbReference type="NCBI Taxonomy" id="2792601"/>
    <lineage>
        <taxon>Bacteria</taxon>
        <taxon>Bacillati</taxon>
        <taxon>Cyanobacteriota</taxon>
        <taxon>Cyanophyceae</taxon>
        <taxon>Oscillatoriophycideae</taxon>
        <taxon>Oscillatoriales</taxon>
        <taxon>Oscillatoriaceae</taxon>
        <taxon>Planktothricoides</taxon>
    </lineage>
</organism>
<evidence type="ECO:0000313" key="1">
    <source>
        <dbReference type="EMBL" id="XCM37564.1"/>
    </source>
</evidence>
<dbReference type="PANTHER" id="PTHR38009:SF1">
    <property type="entry name" value="CONSERVED HYPOTHETICAL PHAGE TAIL PROTEIN"/>
    <property type="match status" value="1"/>
</dbReference>
<name>A0AAU8JGA8_9CYAN</name>
<accession>A0AAU8JGA8</accession>
<dbReference type="GO" id="GO:0005198">
    <property type="term" value="F:structural molecule activity"/>
    <property type="evidence" value="ECO:0007669"/>
    <property type="project" value="InterPro"/>
</dbReference>
<dbReference type="Pfam" id="PF06841">
    <property type="entry name" value="Phage_T4_gp19"/>
    <property type="match status" value="1"/>
</dbReference>
<dbReference type="AlphaFoldDB" id="A0AAU8JGA8"/>
<sequence length="161" mass="17491">MPDTVGEPLSQARFQFKADNLDEGLLVESVSGLKLTIPVTQSDGPLGVTKGSKVNRQAAPSAVESHDITIKFITSSKNPKAVSDWFYDSHSTPDVGGATKTKGKNQVATITVFKQDGTESAQWEFKGVMPMTYAMSDFDAAGNQSLTETVTFAYEYLMRKK</sequence>
<dbReference type="InterPro" id="IPR010667">
    <property type="entry name" value="Phage_T4_Gp19"/>
</dbReference>
<proteinExistence type="predicted"/>
<dbReference type="PANTHER" id="PTHR38009">
    <property type="entry name" value="CONSERVED HYPOTHETICAL PHAGE TAIL PROTEIN"/>
    <property type="match status" value="1"/>
</dbReference>
<dbReference type="InterPro" id="IPR011747">
    <property type="entry name" value="CHP02241"/>
</dbReference>
<gene>
    <name evidence="1" type="ORF">ABWT76_000332</name>
</gene>
<protein>
    <submittedName>
        <fullName evidence="1">Phage tail protein</fullName>
    </submittedName>
</protein>
<dbReference type="RefSeq" id="WP_054465102.1">
    <property type="nucleotide sequence ID" value="NZ_CP159837.1"/>
</dbReference>
<reference evidence="1" key="1">
    <citation type="submission" date="2024-07" db="EMBL/GenBank/DDBJ databases">
        <authorList>
            <person name="Kim Y.J."/>
            <person name="Jeong J.Y."/>
        </authorList>
    </citation>
    <scope>NUCLEOTIDE SEQUENCE</scope>
    <source>
        <strain evidence="1">GIHE-MW2</strain>
    </source>
</reference>
<dbReference type="EMBL" id="CP159837">
    <property type="protein sequence ID" value="XCM37564.1"/>
    <property type="molecule type" value="Genomic_DNA"/>
</dbReference>